<keyword evidence="10" id="KW-1185">Reference proteome</keyword>
<feature type="compositionally biased region" description="Acidic residues" evidence="6">
    <location>
        <begin position="695"/>
        <end position="711"/>
    </location>
</feature>
<evidence type="ECO:0000313" key="9">
    <source>
        <dbReference type="EMBL" id="KAI2648456.1"/>
    </source>
</evidence>
<comment type="subcellular location">
    <subcellularLocation>
        <location evidence="1">Cytoplasm</location>
    </subcellularLocation>
</comment>
<gene>
    <name evidence="9" type="ORF">H4Q32_018564</name>
</gene>
<dbReference type="InterPro" id="IPR047178">
    <property type="entry name" value="JIP1_scaffold"/>
</dbReference>
<dbReference type="Proteomes" id="UP000830375">
    <property type="component" value="Unassembled WGS sequence"/>
</dbReference>
<dbReference type="SMART" id="SM00326">
    <property type="entry name" value="SH3"/>
    <property type="match status" value="1"/>
</dbReference>
<accession>A0ABQ8LCL0</accession>
<evidence type="ECO:0000256" key="4">
    <source>
        <dbReference type="ARBA" id="ARBA00022490"/>
    </source>
</evidence>
<keyword evidence="9" id="KW-0418">Kinase</keyword>
<reference evidence="9 10" key="1">
    <citation type="submission" date="2022-01" db="EMBL/GenBank/DDBJ databases">
        <title>A high-quality chromosome-level genome assembly of rohu carp, Labeo rohita.</title>
        <authorList>
            <person name="Arick M.A. II"/>
            <person name="Hsu C.-Y."/>
            <person name="Magbanua Z."/>
            <person name="Pechanova O."/>
            <person name="Grover C."/>
            <person name="Miller E."/>
            <person name="Thrash A."/>
            <person name="Ezzel L."/>
            <person name="Alam S."/>
            <person name="Benzie J."/>
            <person name="Hamilton M."/>
            <person name="Karsi A."/>
            <person name="Lawrence M.L."/>
            <person name="Peterson D.G."/>
        </authorList>
    </citation>
    <scope>NUCLEOTIDE SEQUENCE [LARGE SCALE GENOMIC DNA]</scope>
    <source>
        <strain evidence="10">BAU-BD-2019</strain>
        <tissue evidence="9">Blood</tissue>
    </source>
</reference>
<dbReference type="Gene3D" id="2.30.30.40">
    <property type="entry name" value="SH3 Domains"/>
    <property type="match status" value="1"/>
</dbReference>
<keyword evidence="3 5" id="KW-0728">SH3 domain</keyword>
<dbReference type="SMART" id="SM00462">
    <property type="entry name" value="PTB"/>
    <property type="match status" value="1"/>
</dbReference>
<dbReference type="Pfam" id="PF00640">
    <property type="entry name" value="PID"/>
    <property type="match status" value="1"/>
</dbReference>
<evidence type="ECO:0000259" key="8">
    <source>
        <dbReference type="PROSITE" id="PS50002"/>
    </source>
</evidence>
<feature type="domain" description="PID" evidence="7">
    <location>
        <begin position="922"/>
        <end position="957"/>
    </location>
</feature>
<feature type="compositionally biased region" description="Polar residues" evidence="6">
    <location>
        <begin position="383"/>
        <end position="403"/>
    </location>
</feature>
<feature type="region of interest" description="Disordered" evidence="6">
    <location>
        <begin position="381"/>
        <end position="476"/>
    </location>
</feature>
<feature type="region of interest" description="Disordered" evidence="6">
    <location>
        <begin position="695"/>
        <end position="736"/>
    </location>
</feature>
<dbReference type="GO" id="GO:0016301">
    <property type="term" value="F:kinase activity"/>
    <property type="evidence" value="ECO:0007669"/>
    <property type="project" value="UniProtKB-KW"/>
</dbReference>
<evidence type="ECO:0000313" key="10">
    <source>
        <dbReference type="Proteomes" id="UP000830375"/>
    </source>
</evidence>
<dbReference type="CDD" id="cd01212">
    <property type="entry name" value="PTB_JIP"/>
    <property type="match status" value="1"/>
</dbReference>
<dbReference type="InterPro" id="IPR011993">
    <property type="entry name" value="PH-like_dom_sf"/>
</dbReference>
<proteinExistence type="inferred from homology"/>
<dbReference type="InterPro" id="IPR006020">
    <property type="entry name" value="PTB/PI_dom"/>
</dbReference>
<dbReference type="PROSITE" id="PS01179">
    <property type="entry name" value="PID"/>
    <property type="match status" value="1"/>
</dbReference>
<protein>
    <submittedName>
        <fullName evidence="9">C-Jun-amino-terminal kinase-interacting protein 1</fullName>
    </submittedName>
</protein>
<name>A0ABQ8LCL0_LABRO</name>
<evidence type="ECO:0000256" key="1">
    <source>
        <dbReference type="ARBA" id="ARBA00004496"/>
    </source>
</evidence>
<comment type="caution">
    <text evidence="9">The sequence shown here is derived from an EMBL/GenBank/DDBJ whole genome shotgun (WGS) entry which is preliminary data.</text>
</comment>
<keyword evidence="4" id="KW-0963">Cytoplasm</keyword>
<comment type="similarity">
    <text evidence="2">Belongs to the JIP scaffold family.</text>
</comment>
<keyword evidence="9" id="KW-0808">Transferase</keyword>
<feature type="compositionally biased region" description="Basic and acidic residues" evidence="6">
    <location>
        <begin position="436"/>
        <end position="448"/>
    </location>
</feature>
<dbReference type="SUPFAM" id="SSF50729">
    <property type="entry name" value="PH domain-like"/>
    <property type="match status" value="1"/>
</dbReference>
<evidence type="ECO:0000256" key="6">
    <source>
        <dbReference type="SAM" id="MobiDB-lite"/>
    </source>
</evidence>
<organism evidence="9 10">
    <name type="scientific">Labeo rohita</name>
    <name type="common">Indian major carp</name>
    <name type="synonym">Cyprinus rohita</name>
    <dbReference type="NCBI Taxonomy" id="84645"/>
    <lineage>
        <taxon>Eukaryota</taxon>
        <taxon>Metazoa</taxon>
        <taxon>Chordata</taxon>
        <taxon>Craniata</taxon>
        <taxon>Vertebrata</taxon>
        <taxon>Euteleostomi</taxon>
        <taxon>Actinopterygii</taxon>
        <taxon>Neopterygii</taxon>
        <taxon>Teleostei</taxon>
        <taxon>Ostariophysi</taxon>
        <taxon>Cypriniformes</taxon>
        <taxon>Cyprinidae</taxon>
        <taxon>Labeoninae</taxon>
        <taxon>Labeonini</taxon>
        <taxon>Labeo</taxon>
    </lineage>
</organism>
<feature type="compositionally biased region" description="Low complexity" evidence="6">
    <location>
        <begin position="722"/>
        <end position="735"/>
    </location>
</feature>
<feature type="region of interest" description="Disordered" evidence="6">
    <location>
        <begin position="330"/>
        <end position="364"/>
    </location>
</feature>
<feature type="domain" description="SH3" evidence="8">
    <location>
        <begin position="766"/>
        <end position="828"/>
    </location>
</feature>
<dbReference type="Gene3D" id="2.30.29.30">
    <property type="entry name" value="Pleckstrin-homology domain (PH domain)/Phosphotyrosine-binding domain (PTB)"/>
    <property type="match status" value="1"/>
</dbReference>
<dbReference type="InterPro" id="IPR001452">
    <property type="entry name" value="SH3_domain"/>
</dbReference>
<evidence type="ECO:0000256" key="5">
    <source>
        <dbReference type="PROSITE-ProRule" id="PRU00192"/>
    </source>
</evidence>
<sequence>MQSRCERRPVGAALMREELSAPVQRIMTKERLLSLPLCLFLSLHPPSSAESRNETNLLQVNNTYLFARTGLHLCGGGNLSPIDLDHQSLGWQTLLVETTPLSLFLSPFLSLSLSHPLLTLMAPLKDTRRAEQGVSGVYSRMFSRGSEDIHHSFPWLMTLVEDASVWSAGRLLEKESGIIVGSIDFPLKKGPVASRPAPQMVLSLAMDSREDGDSWMEEQWEKWLTHDISLNEYEDDDLSEVTEITDENGITLCQLDIDPKGLLFSGGVPKHHLYMPIRQEGSHRLMSSALSDWPAARPMARRGAAGGGGVVELQTEMLHLDLIDAEGGILEEEEEEENARRPVDAVDDNHKEEQGAGPPVTQPQLKDFIAAVAMDTYRPKRPTTLNLFPQVPRTQDTINNNSFGEKERRKEKKTHSSSPHIKGDPVAKPEQVNLTDGDKVQARADTKPRGPASSTNKASAFHTKKKDKLSESLNNPNAVAPLTQAVMRGKSTEVTLIEGVIDIPNICKEKARYHTVNGYREQVQYPAENEGTCEQLIDKNKDYRISEGNATEEIHLTPVNGEQERPFLSQSSDSNRMSISSDTELPPLHYYPSAGCPNPSISEEDEVYPPTPPCRTVSLSDAGDAGQWAETRKPKVVKEDTVKAVAVSTDASGLTYDSVKYTLVVDEHAKLELVSIKDCYKGYESDSDNTVYESAIDEDEEDQEVDEEEEESGARGMRRDTSGFSADSTTDTTSDMPRSRKFMNVFVNGRSRFSGAEFGFFSCVINGEEREQSHRAVFIPRHDDELELEADDPLLVEVQAEDLWCEAYNMRTGSRGIFPAFYAVKVTKDELVKVPYHKGNDVLCAAMHKIASNRRTTMQFSPPSPCILEINTRGVKIIVQDDCQTSGRGEKCFHFFQLKNISFCGCHPKNKKYFGVITKHPAYQRFACHVFFSDDTTTKLAESIGKAFQQFYKEHMEYSCPTEDIFLE</sequence>
<feature type="compositionally biased region" description="Basic and acidic residues" evidence="6">
    <location>
        <begin position="338"/>
        <end position="354"/>
    </location>
</feature>
<evidence type="ECO:0000256" key="2">
    <source>
        <dbReference type="ARBA" id="ARBA00009866"/>
    </source>
</evidence>
<dbReference type="PANTHER" id="PTHR47437">
    <property type="entry name" value="JNK-INTERACTING PROTEIN 1-LIKE PROTEIN"/>
    <property type="match status" value="1"/>
</dbReference>
<dbReference type="EMBL" id="JACTAM010000025">
    <property type="protein sequence ID" value="KAI2648456.1"/>
    <property type="molecule type" value="Genomic_DNA"/>
</dbReference>
<evidence type="ECO:0000259" key="7">
    <source>
        <dbReference type="PROSITE" id="PS01179"/>
    </source>
</evidence>
<dbReference type="PANTHER" id="PTHR47437:SF3">
    <property type="entry name" value="C-JUN-AMINO-TERMINAL KINASE-INTERACTING PROTEIN 1"/>
    <property type="match status" value="1"/>
</dbReference>
<evidence type="ECO:0000256" key="3">
    <source>
        <dbReference type="ARBA" id="ARBA00022443"/>
    </source>
</evidence>
<dbReference type="PROSITE" id="PS50002">
    <property type="entry name" value="SH3"/>
    <property type="match status" value="1"/>
</dbReference>